<keyword evidence="3" id="KW-0560">Oxidoreductase</keyword>
<dbReference type="SUPFAM" id="SSF48484">
    <property type="entry name" value="Lipoxigenase"/>
    <property type="match status" value="1"/>
</dbReference>
<feature type="domain" description="Lipoxygenase" evidence="4">
    <location>
        <begin position="1"/>
        <end position="110"/>
    </location>
</feature>
<dbReference type="OrthoDB" id="407298at2759"/>
<dbReference type="GO" id="GO:0034440">
    <property type="term" value="P:lipid oxidation"/>
    <property type="evidence" value="ECO:0007669"/>
    <property type="project" value="InterPro"/>
</dbReference>
<dbReference type="Proteomes" id="UP000281406">
    <property type="component" value="Unassembled WGS sequence"/>
</dbReference>
<proteinExistence type="predicted"/>
<dbReference type="InterPro" id="IPR036226">
    <property type="entry name" value="LipOase_C_sf"/>
</dbReference>
<dbReference type="InterPro" id="IPR000907">
    <property type="entry name" value="LipOase"/>
</dbReference>
<name>A0A3N0Z5B2_ANAGA</name>
<comment type="caution">
    <text evidence="5">The sequence shown here is derived from an EMBL/GenBank/DDBJ whole genome shotgun (WGS) entry which is preliminary data.</text>
</comment>
<evidence type="ECO:0000256" key="1">
    <source>
        <dbReference type="ARBA" id="ARBA00022723"/>
    </source>
</evidence>
<keyword evidence="2" id="KW-0223">Dioxygenase</keyword>
<dbReference type="Gene3D" id="1.20.245.10">
    <property type="entry name" value="Lipoxygenase-1, Domain 5"/>
    <property type="match status" value="1"/>
</dbReference>
<evidence type="ECO:0000256" key="3">
    <source>
        <dbReference type="ARBA" id="ARBA00023002"/>
    </source>
</evidence>
<accession>A0A3N0Z5B2</accession>
<dbReference type="InterPro" id="IPR013819">
    <property type="entry name" value="LipOase_C"/>
</dbReference>
<dbReference type="GO" id="GO:0016702">
    <property type="term" value="F:oxidoreductase activity, acting on single donors with incorporation of molecular oxygen, incorporation of two atoms of oxygen"/>
    <property type="evidence" value="ECO:0007669"/>
    <property type="project" value="InterPro"/>
</dbReference>
<sequence>MPNYPTALRKPPPKVKGQTTEEMILETLPDVSTTVNGMAILKLLSKDCADRYPLGQCPENLHDEDVACKLLEDFQKDLGELSDLIEERNKKLELPYTYLSPKNVDNSVAI</sequence>
<keyword evidence="5" id="KW-0413">Isomerase</keyword>
<gene>
    <name evidence="5" type="ORF">DPX16_0238</name>
</gene>
<evidence type="ECO:0000313" key="6">
    <source>
        <dbReference type="Proteomes" id="UP000281406"/>
    </source>
</evidence>
<evidence type="ECO:0000256" key="2">
    <source>
        <dbReference type="ARBA" id="ARBA00022964"/>
    </source>
</evidence>
<dbReference type="Pfam" id="PF00305">
    <property type="entry name" value="Lipoxygenase"/>
    <property type="match status" value="1"/>
</dbReference>
<protein>
    <submittedName>
        <fullName evidence="5">Hydroperoxide isomerase ALOXE3</fullName>
    </submittedName>
</protein>
<keyword evidence="6" id="KW-1185">Reference proteome</keyword>
<dbReference type="PROSITE" id="PS51393">
    <property type="entry name" value="LIPOXYGENASE_3"/>
    <property type="match status" value="1"/>
</dbReference>
<evidence type="ECO:0000313" key="5">
    <source>
        <dbReference type="EMBL" id="ROL53667.1"/>
    </source>
</evidence>
<dbReference type="AlphaFoldDB" id="A0A3N0Z5B2"/>
<dbReference type="PANTHER" id="PTHR11771">
    <property type="entry name" value="LIPOXYGENASE"/>
    <property type="match status" value="1"/>
</dbReference>
<dbReference type="GO" id="GO:0016853">
    <property type="term" value="F:isomerase activity"/>
    <property type="evidence" value="ECO:0007669"/>
    <property type="project" value="UniProtKB-KW"/>
</dbReference>
<reference evidence="5 6" key="1">
    <citation type="submission" date="2018-10" db="EMBL/GenBank/DDBJ databases">
        <title>Genome assembly for a Yunnan-Guizhou Plateau 3E fish, Anabarilius grahami (Regan), and its evolutionary and genetic applications.</title>
        <authorList>
            <person name="Jiang W."/>
        </authorList>
    </citation>
    <scope>NUCLEOTIDE SEQUENCE [LARGE SCALE GENOMIC DNA]</scope>
    <source>
        <strain evidence="5">AG-KIZ</strain>
        <tissue evidence="5">Muscle</tissue>
    </source>
</reference>
<keyword evidence="1" id="KW-0479">Metal-binding</keyword>
<organism evidence="5 6">
    <name type="scientific">Anabarilius grahami</name>
    <name type="common">Kanglang fish</name>
    <name type="synonym">Barilius grahami</name>
    <dbReference type="NCBI Taxonomy" id="495550"/>
    <lineage>
        <taxon>Eukaryota</taxon>
        <taxon>Metazoa</taxon>
        <taxon>Chordata</taxon>
        <taxon>Craniata</taxon>
        <taxon>Vertebrata</taxon>
        <taxon>Euteleostomi</taxon>
        <taxon>Actinopterygii</taxon>
        <taxon>Neopterygii</taxon>
        <taxon>Teleostei</taxon>
        <taxon>Ostariophysi</taxon>
        <taxon>Cypriniformes</taxon>
        <taxon>Xenocyprididae</taxon>
        <taxon>Xenocypridinae</taxon>
        <taxon>Xenocypridinae incertae sedis</taxon>
        <taxon>Anabarilius</taxon>
    </lineage>
</organism>
<dbReference type="GO" id="GO:0046872">
    <property type="term" value="F:metal ion binding"/>
    <property type="evidence" value="ECO:0007669"/>
    <property type="project" value="UniProtKB-KW"/>
</dbReference>
<evidence type="ECO:0000259" key="4">
    <source>
        <dbReference type="PROSITE" id="PS51393"/>
    </source>
</evidence>
<dbReference type="EMBL" id="RJVU01007950">
    <property type="protein sequence ID" value="ROL53667.1"/>
    <property type="molecule type" value="Genomic_DNA"/>
</dbReference>